<evidence type="ECO:0000313" key="4">
    <source>
        <dbReference type="Proteomes" id="UP000887565"/>
    </source>
</evidence>
<dbReference type="PROSITE" id="PS50097">
    <property type="entry name" value="BTB"/>
    <property type="match status" value="1"/>
</dbReference>
<reference evidence="5" key="1">
    <citation type="submission" date="2022-11" db="UniProtKB">
        <authorList>
            <consortium name="WormBaseParasite"/>
        </authorList>
    </citation>
    <scope>IDENTIFICATION</scope>
</reference>
<dbReference type="SUPFAM" id="SSF54695">
    <property type="entry name" value="POZ domain"/>
    <property type="match status" value="1"/>
</dbReference>
<organism evidence="4 5">
    <name type="scientific">Romanomermis culicivorax</name>
    <name type="common">Nematode worm</name>
    <dbReference type="NCBI Taxonomy" id="13658"/>
    <lineage>
        <taxon>Eukaryota</taxon>
        <taxon>Metazoa</taxon>
        <taxon>Ecdysozoa</taxon>
        <taxon>Nematoda</taxon>
        <taxon>Enoplea</taxon>
        <taxon>Dorylaimia</taxon>
        <taxon>Mermithida</taxon>
        <taxon>Mermithoidea</taxon>
        <taxon>Mermithidae</taxon>
        <taxon>Romanomermis</taxon>
    </lineage>
</organism>
<dbReference type="Pfam" id="PF24681">
    <property type="entry name" value="Kelch_KLHDC2_KLHL20_DRC7"/>
    <property type="match status" value="1"/>
</dbReference>
<dbReference type="Pfam" id="PF01344">
    <property type="entry name" value="Kelch_1"/>
    <property type="match status" value="2"/>
</dbReference>
<sequence length="465" mass="52363">MASASNANLFSDDDEEYLMFEDDQLPSKSFPRFEEVRRNGKLCDVTLIINGDQRLSAHKIVLAATIPYFYAMFTSDMVESNQKEISMQVFEALIFWVRKDEENRRRNIARLLTCVRLPLLKPQYITDHVASEELIKNSIECRDLVDEAKDYHLMPERRPLMQSFRTKPRCCNDILGHIYAVGGLTNNGDSLSTVERYDTMTNRWVTMEPMSTLRSRVGVAVMHGKMYAIGGFNGHERLQTVELFDPESKSWREVCSLNKKRSALAAAVVGDRLYVCGGYDGATSLASVEYYDLPSNKWFLMDDMTKQRSAAGVTIFDGKIYVLGGHDGSSIFNTVEYFDPETGKWTQVKSMLSRRCRLGAATLNGEIYACGGYDGSQFLRTVEKYNPETDEWKLVSSMNVKRSRVALVSNCGKLYAVGGYDGISNLSSMEIYDPSYNVWRFGASMMAHEGGVGVGVIPVDSMTIV</sequence>
<dbReference type="Proteomes" id="UP000887565">
    <property type="component" value="Unplaced"/>
</dbReference>
<protein>
    <submittedName>
        <fullName evidence="5">BTB domain-containing protein</fullName>
    </submittedName>
</protein>
<dbReference type="Pfam" id="PF00651">
    <property type="entry name" value="BTB"/>
    <property type="match status" value="1"/>
</dbReference>
<dbReference type="SMART" id="SM00612">
    <property type="entry name" value="Kelch"/>
    <property type="match status" value="6"/>
</dbReference>
<dbReference type="OMA" id="DRWTIVT"/>
<dbReference type="PRINTS" id="PR00501">
    <property type="entry name" value="KELCHREPEAT"/>
</dbReference>
<evidence type="ECO:0000259" key="3">
    <source>
        <dbReference type="PROSITE" id="PS50097"/>
    </source>
</evidence>
<dbReference type="SUPFAM" id="SSF117281">
    <property type="entry name" value="Kelch motif"/>
    <property type="match status" value="2"/>
</dbReference>
<evidence type="ECO:0000256" key="1">
    <source>
        <dbReference type="ARBA" id="ARBA00022441"/>
    </source>
</evidence>
<dbReference type="InterPro" id="IPR000210">
    <property type="entry name" value="BTB/POZ_dom"/>
</dbReference>
<proteinExistence type="predicted"/>
<accession>A0A915KP29</accession>
<dbReference type="InterPro" id="IPR015915">
    <property type="entry name" value="Kelch-typ_b-propeller"/>
</dbReference>
<name>A0A915KP29_ROMCU</name>
<keyword evidence="4" id="KW-1185">Reference proteome</keyword>
<dbReference type="PANTHER" id="PTHR45632:SF3">
    <property type="entry name" value="KELCH-LIKE PROTEIN 32"/>
    <property type="match status" value="1"/>
</dbReference>
<dbReference type="WBParaSite" id="nRc.2.0.1.t40617-RA">
    <property type="protein sequence ID" value="nRc.2.0.1.t40617-RA"/>
    <property type="gene ID" value="nRc.2.0.1.g40617"/>
</dbReference>
<evidence type="ECO:0000313" key="5">
    <source>
        <dbReference type="WBParaSite" id="nRc.2.0.1.t40617-RA"/>
    </source>
</evidence>
<dbReference type="InterPro" id="IPR011333">
    <property type="entry name" value="SKP1/BTB/POZ_sf"/>
</dbReference>
<keyword evidence="2" id="KW-0677">Repeat</keyword>
<dbReference type="GO" id="GO:0005737">
    <property type="term" value="C:cytoplasm"/>
    <property type="evidence" value="ECO:0007669"/>
    <property type="project" value="UniProtKB-ARBA"/>
</dbReference>
<dbReference type="Gene3D" id="2.120.10.80">
    <property type="entry name" value="Kelch-type beta propeller"/>
    <property type="match status" value="2"/>
</dbReference>
<dbReference type="Gene3D" id="1.25.40.420">
    <property type="match status" value="1"/>
</dbReference>
<keyword evidence="1" id="KW-0880">Kelch repeat</keyword>
<dbReference type="AlphaFoldDB" id="A0A915KP29"/>
<evidence type="ECO:0000256" key="2">
    <source>
        <dbReference type="ARBA" id="ARBA00022737"/>
    </source>
</evidence>
<dbReference type="InterPro" id="IPR006652">
    <property type="entry name" value="Kelch_1"/>
</dbReference>
<dbReference type="PANTHER" id="PTHR45632">
    <property type="entry name" value="LD33804P"/>
    <property type="match status" value="1"/>
</dbReference>
<feature type="domain" description="BTB" evidence="3">
    <location>
        <begin position="43"/>
        <end position="106"/>
    </location>
</feature>